<evidence type="ECO:0000256" key="6">
    <source>
        <dbReference type="HAMAP-Rule" id="MF_01345"/>
    </source>
</evidence>
<dbReference type="GO" id="GO:0022627">
    <property type="term" value="C:cytosolic small ribosomal subunit"/>
    <property type="evidence" value="ECO:0007669"/>
    <property type="project" value="UniProtKB-UniRule"/>
</dbReference>
<evidence type="ECO:0000256" key="4">
    <source>
        <dbReference type="ARBA" id="ARBA00022980"/>
    </source>
</evidence>
<evidence type="ECO:0000313" key="9">
    <source>
        <dbReference type="Proteomes" id="UP000294599"/>
    </source>
</evidence>
<dbReference type="RefSeq" id="WP_123522578.1">
    <property type="nucleotide sequence ID" value="NZ_JBHLWF010000087.1"/>
</dbReference>
<dbReference type="InterPro" id="IPR019979">
    <property type="entry name" value="Ribosomal_uS17_CS"/>
</dbReference>
<evidence type="ECO:0000256" key="5">
    <source>
        <dbReference type="ARBA" id="ARBA00023274"/>
    </source>
</evidence>
<dbReference type="SUPFAM" id="SSF50249">
    <property type="entry name" value="Nucleic acid-binding proteins"/>
    <property type="match status" value="1"/>
</dbReference>
<dbReference type="EMBL" id="SMAF01000008">
    <property type="protein sequence ID" value="TCS98532.1"/>
    <property type="molecule type" value="Genomic_DNA"/>
</dbReference>
<dbReference type="GO" id="GO:0003735">
    <property type="term" value="F:structural constituent of ribosome"/>
    <property type="evidence" value="ECO:0007669"/>
    <property type="project" value="UniProtKB-UniRule"/>
</dbReference>
<keyword evidence="9" id="KW-1185">Reference proteome</keyword>
<evidence type="ECO:0000256" key="1">
    <source>
        <dbReference type="ARBA" id="ARBA00010254"/>
    </source>
</evidence>
<comment type="similarity">
    <text evidence="1 6 7">Belongs to the universal ribosomal protein uS17 family.</text>
</comment>
<comment type="function">
    <text evidence="6">One of the primary rRNA binding proteins, it binds specifically to the 5'-end of 16S ribosomal RNA.</text>
</comment>
<sequence>MNTSEKRANTLEGRVVSDKMDKTVTVLIERQVKHGMYNKYIRRSTKVHAHDAEGECREGDFVRIAECRPLSKTKNWQVVEILERVER</sequence>
<dbReference type="AlphaFoldDB" id="A0A4S3KWI8"/>
<evidence type="ECO:0000313" key="8">
    <source>
        <dbReference type="EMBL" id="TCS98532.1"/>
    </source>
</evidence>
<evidence type="ECO:0000256" key="7">
    <source>
        <dbReference type="RuleBase" id="RU003872"/>
    </source>
</evidence>
<dbReference type="PANTHER" id="PTHR10744">
    <property type="entry name" value="40S RIBOSOMAL PROTEIN S11 FAMILY MEMBER"/>
    <property type="match status" value="1"/>
</dbReference>
<evidence type="ECO:0000256" key="2">
    <source>
        <dbReference type="ARBA" id="ARBA00022730"/>
    </source>
</evidence>
<dbReference type="HAMAP" id="MF_01345_B">
    <property type="entry name" value="Ribosomal_uS17_B"/>
    <property type="match status" value="1"/>
</dbReference>
<dbReference type="GO" id="GO:0006412">
    <property type="term" value="P:translation"/>
    <property type="evidence" value="ECO:0007669"/>
    <property type="project" value="UniProtKB-UniRule"/>
</dbReference>
<organism evidence="8 9">
    <name type="scientific">Pseudofulvimonas gallinarii</name>
    <dbReference type="NCBI Taxonomy" id="634155"/>
    <lineage>
        <taxon>Bacteria</taxon>
        <taxon>Pseudomonadati</taxon>
        <taxon>Pseudomonadota</taxon>
        <taxon>Gammaproteobacteria</taxon>
        <taxon>Lysobacterales</taxon>
        <taxon>Rhodanobacteraceae</taxon>
        <taxon>Pseudofulvimonas</taxon>
    </lineage>
</organism>
<dbReference type="PANTHER" id="PTHR10744:SF1">
    <property type="entry name" value="SMALL RIBOSOMAL SUBUNIT PROTEIN US17M"/>
    <property type="match status" value="1"/>
</dbReference>
<keyword evidence="5 6" id="KW-0687">Ribonucleoprotein</keyword>
<dbReference type="Pfam" id="PF00366">
    <property type="entry name" value="Ribosomal_S17"/>
    <property type="match status" value="1"/>
</dbReference>
<dbReference type="PROSITE" id="PS00056">
    <property type="entry name" value="RIBOSOMAL_S17"/>
    <property type="match status" value="1"/>
</dbReference>
<dbReference type="InterPro" id="IPR000266">
    <property type="entry name" value="Ribosomal_uS17"/>
</dbReference>
<reference evidence="8 9" key="1">
    <citation type="submission" date="2019-03" db="EMBL/GenBank/DDBJ databases">
        <title>Genomic Encyclopedia of Type Strains, Phase IV (KMG-IV): sequencing the most valuable type-strain genomes for metagenomic binning, comparative biology and taxonomic classification.</title>
        <authorList>
            <person name="Goeker M."/>
        </authorList>
    </citation>
    <scope>NUCLEOTIDE SEQUENCE [LARGE SCALE GENOMIC DNA]</scope>
    <source>
        <strain evidence="8 9">DSM 21944</strain>
    </source>
</reference>
<dbReference type="GO" id="GO:0019843">
    <property type="term" value="F:rRNA binding"/>
    <property type="evidence" value="ECO:0007669"/>
    <property type="project" value="UniProtKB-UniRule"/>
</dbReference>
<keyword evidence="3 6" id="KW-0694">RNA-binding</keyword>
<comment type="subunit">
    <text evidence="6">Part of the 30S ribosomal subunit.</text>
</comment>
<accession>A0A4S3KWI8</accession>
<evidence type="ECO:0000256" key="3">
    <source>
        <dbReference type="ARBA" id="ARBA00022884"/>
    </source>
</evidence>
<name>A0A4S3KWI8_9GAMM</name>
<dbReference type="OrthoDB" id="9811714at2"/>
<keyword evidence="2 6" id="KW-0699">rRNA-binding</keyword>
<dbReference type="InterPro" id="IPR012340">
    <property type="entry name" value="NA-bd_OB-fold"/>
</dbReference>
<dbReference type="NCBIfam" id="TIGR03635">
    <property type="entry name" value="uS17_bact"/>
    <property type="match status" value="1"/>
</dbReference>
<protein>
    <recommendedName>
        <fullName evidence="6">Small ribosomal subunit protein uS17</fullName>
    </recommendedName>
</protein>
<keyword evidence="4 6" id="KW-0689">Ribosomal protein</keyword>
<dbReference type="NCBIfam" id="NF004123">
    <property type="entry name" value="PRK05610.1"/>
    <property type="match status" value="1"/>
</dbReference>
<dbReference type="PRINTS" id="PR00973">
    <property type="entry name" value="RIBOSOMALS17"/>
</dbReference>
<dbReference type="InterPro" id="IPR019984">
    <property type="entry name" value="Ribosomal_uS17_bact/chlr"/>
</dbReference>
<dbReference type="Proteomes" id="UP000294599">
    <property type="component" value="Unassembled WGS sequence"/>
</dbReference>
<proteinExistence type="inferred from homology"/>
<comment type="caution">
    <text evidence="8">The sequence shown here is derived from an EMBL/GenBank/DDBJ whole genome shotgun (WGS) entry which is preliminary data.</text>
</comment>
<dbReference type="Gene3D" id="2.40.50.140">
    <property type="entry name" value="Nucleic acid-binding proteins"/>
    <property type="match status" value="1"/>
</dbReference>
<gene>
    <name evidence="6" type="primary">rpsQ</name>
    <name evidence="8" type="ORF">EDC25_108112</name>
</gene>
<dbReference type="CDD" id="cd00364">
    <property type="entry name" value="Ribosomal_uS17"/>
    <property type="match status" value="1"/>
</dbReference>